<proteinExistence type="predicted"/>
<dbReference type="Proteomes" id="UP001165960">
    <property type="component" value="Unassembled WGS sequence"/>
</dbReference>
<dbReference type="EMBL" id="QTSX02003645">
    <property type="protein sequence ID" value="KAJ9069247.1"/>
    <property type="molecule type" value="Genomic_DNA"/>
</dbReference>
<evidence type="ECO:0000313" key="1">
    <source>
        <dbReference type="EMBL" id="KAJ9069247.1"/>
    </source>
</evidence>
<accession>A0ACC2T3V1</accession>
<protein>
    <submittedName>
        <fullName evidence="1">Uncharacterized protein</fullName>
    </submittedName>
</protein>
<organism evidence="1 2">
    <name type="scientific">Entomophthora muscae</name>
    <dbReference type="NCBI Taxonomy" id="34485"/>
    <lineage>
        <taxon>Eukaryota</taxon>
        <taxon>Fungi</taxon>
        <taxon>Fungi incertae sedis</taxon>
        <taxon>Zoopagomycota</taxon>
        <taxon>Entomophthoromycotina</taxon>
        <taxon>Entomophthoromycetes</taxon>
        <taxon>Entomophthorales</taxon>
        <taxon>Entomophthoraceae</taxon>
        <taxon>Entomophthora</taxon>
    </lineage>
</organism>
<evidence type="ECO:0000313" key="2">
    <source>
        <dbReference type="Proteomes" id="UP001165960"/>
    </source>
</evidence>
<reference evidence="1" key="1">
    <citation type="submission" date="2022-04" db="EMBL/GenBank/DDBJ databases">
        <title>Genome of the entomopathogenic fungus Entomophthora muscae.</title>
        <authorList>
            <person name="Elya C."/>
            <person name="Lovett B.R."/>
            <person name="Lee E."/>
            <person name="Macias A.M."/>
            <person name="Hajek A.E."/>
            <person name="De Bivort B.L."/>
            <person name="Kasson M.T."/>
            <person name="De Fine Licht H.H."/>
            <person name="Stajich J.E."/>
        </authorList>
    </citation>
    <scope>NUCLEOTIDE SEQUENCE</scope>
    <source>
        <strain evidence="1">Berkeley</strain>
    </source>
</reference>
<name>A0ACC2T3V1_9FUNG</name>
<sequence>MTKTNQPGDLVWAKLKGFRWWPAKIQDEKELGSDVLAQKRGKSSGSLPVYFYGSLDYAWIPKDRILEFDENYAKKTVKPSSPRLFKQALEEVECERKGLPIPEQAPRRKSKPYVKTSVKVGTKLNAKIVAKSAPKPTFNEGKKGKTRAKRTLDKTAEQIIKESGLIDLNDEVPSIPSKRGRGRPSKKSGLSSAVIKASILSETPKTAVGLNNVAPGPSIRRHMPKSKAATKSVASKKSNKRNIASLQLDEVEKGSRTLSSEHVNSLRLGSTDAAGARQVTITQEAPSAQLGTNNALPITEPTELWSLRHQLQRVCLKERFQSVVGVEAALREAENYPMTCEVLKASKILKVLRHIIRLGPSDIPGNFLPRFNSLIQRFKALLDVAPEPTSSKSTALPKELSQEPYQGSKCTTSSISLNSSALIAGSPAANVSHLSEIVEHSRGSGIEKKTKKIKKIFSYGSKV</sequence>
<comment type="caution">
    <text evidence="1">The sequence shown here is derived from an EMBL/GenBank/DDBJ whole genome shotgun (WGS) entry which is preliminary data.</text>
</comment>
<keyword evidence="2" id="KW-1185">Reference proteome</keyword>
<gene>
    <name evidence="1" type="ORF">DSO57_1020334</name>
</gene>